<gene>
    <name evidence="5" type="ORF">BN869_000006493_1</name>
</gene>
<evidence type="ECO:0000256" key="3">
    <source>
        <dbReference type="ARBA" id="ARBA00023002"/>
    </source>
</evidence>
<accession>A0A0B7K621</accession>
<dbReference type="InterPro" id="IPR008030">
    <property type="entry name" value="NmrA-like"/>
</dbReference>
<feature type="domain" description="NmrA-like" evidence="4">
    <location>
        <begin position="22"/>
        <end position="267"/>
    </location>
</feature>
<dbReference type="InterPro" id="IPR036291">
    <property type="entry name" value="NAD(P)-bd_dom_sf"/>
</dbReference>
<dbReference type="GO" id="GO:0016491">
    <property type="term" value="F:oxidoreductase activity"/>
    <property type="evidence" value="ECO:0007669"/>
    <property type="project" value="UniProtKB-KW"/>
</dbReference>
<proteinExistence type="inferred from homology"/>
<dbReference type="Pfam" id="PF05368">
    <property type="entry name" value="NmrA"/>
    <property type="match status" value="1"/>
</dbReference>
<keyword evidence="3" id="KW-0560">Oxidoreductase</keyword>
<dbReference type="SUPFAM" id="SSF51735">
    <property type="entry name" value="NAD(P)-binding Rossmann-fold domains"/>
    <property type="match status" value="1"/>
</dbReference>
<evidence type="ECO:0000259" key="4">
    <source>
        <dbReference type="Pfam" id="PF05368"/>
    </source>
</evidence>
<keyword evidence="2" id="KW-0521">NADP</keyword>
<dbReference type="EMBL" id="CDPU01000018">
    <property type="protein sequence ID" value="CEO50435.1"/>
    <property type="molecule type" value="Genomic_DNA"/>
</dbReference>
<protein>
    <recommendedName>
        <fullName evidence="4">NmrA-like domain-containing protein</fullName>
    </recommendedName>
</protein>
<comment type="similarity">
    <text evidence="1">Belongs to the NmrA-type oxidoreductase family. Isoflavone reductase subfamily.</text>
</comment>
<sequence length="329" mass="36843">MLKSHTRTFHYRILQLHSKMVKVAIAGGTGVMGKTLVDVLTGQSIHKGIVLTRKDINTKTSIPHVVVDYNDVEDLVKVLEEHEIHTIISAFGINGTSLSISQANLIKAAESSSVTKRFIPSSFAIKYPVSGTQILPPLQSYFDSLDLLKTTSLEWAVVHNGTFLDYFFPPSIKSHYSHGTLVIDIPHTKAGILGTGNELITLTYTLDVARFVIAALDLPEWPRELRIVGETLTFNKLITLAENATGKKFDVKYDSLETLKKSQITELPGHENDYKKYPKEVLLPFLSIFQRWMAEGLAFIPIEGSLNEKFPDIKPLTAQELMEKHWKSL</sequence>
<organism evidence="5">
    <name type="scientific">Bionectria ochroleuca</name>
    <name type="common">Gliocladium roseum</name>
    <dbReference type="NCBI Taxonomy" id="29856"/>
    <lineage>
        <taxon>Eukaryota</taxon>
        <taxon>Fungi</taxon>
        <taxon>Dikarya</taxon>
        <taxon>Ascomycota</taxon>
        <taxon>Pezizomycotina</taxon>
        <taxon>Sordariomycetes</taxon>
        <taxon>Hypocreomycetidae</taxon>
        <taxon>Hypocreales</taxon>
        <taxon>Bionectriaceae</taxon>
        <taxon>Clonostachys</taxon>
    </lineage>
</organism>
<dbReference type="Gene3D" id="3.40.50.720">
    <property type="entry name" value="NAD(P)-binding Rossmann-like Domain"/>
    <property type="match status" value="1"/>
</dbReference>
<name>A0A0B7K621_BIOOC</name>
<dbReference type="Gene3D" id="3.90.25.10">
    <property type="entry name" value="UDP-galactose 4-epimerase, domain 1"/>
    <property type="match status" value="1"/>
</dbReference>
<dbReference type="PANTHER" id="PTHR47706">
    <property type="entry name" value="NMRA-LIKE FAMILY PROTEIN"/>
    <property type="match status" value="1"/>
</dbReference>
<dbReference type="AlphaFoldDB" id="A0A0B7K621"/>
<evidence type="ECO:0000256" key="2">
    <source>
        <dbReference type="ARBA" id="ARBA00022857"/>
    </source>
</evidence>
<dbReference type="PANTHER" id="PTHR47706:SF4">
    <property type="entry name" value="NMRA-LIKE DOMAIN-CONTAINING PROTEIN"/>
    <property type="match status" value="1"/>
</dbReference>
<evidence type="ECO:0000313" key="5">
    <source>
        <dbReference type="EMBL" id="CEO50435.1"/>
    </source>
</evidence>
<evidence type="ECO:0000256" key="1">
    <source>
        <dbReference type="ARBA" id="ARBA00005725"/>
    </source>
</evidence>
<reference evidence="5" key="1">
    <citation type="submission" date="2015-01" db="EMBL/GenBank/DDBJ databases">
        <authorList>
            <person name="Durling Mikael"/>
        </authorList>
    </citation>
    <scope>NUCLEOTIDE SEQUENCE</scope>
</reference>
<dbReference type="InterPro" id="IPR051609">
    <property type="entry name" value="NmrA/Isoflavone_reductase-like"/>
</dbReference>